<evidence type="ECO:0000313" key="3">
    <source>
        <dbReference type="Proteomes" id="UP000306954"/>
    </source>
</evidence>
<dbReference type="EMBL" id="SPOF01000010">
    <property type="protein sequence ID" value="TIB14620.1"/>
    <property type="molecule type" value="Genomic_DNA"/>
</dbReference>
<evidence type="ECO:0000313" key="2">
    <source>
        <dbReference type="EMBL" id="TIB42141.1"/>
    </source>
</evidence>
<gene>
    <name evidence="2" type="ORF">E3P86_00497</name>
    <name evidence="1" type="ORF">E3P90_01219</name>
</gene>
<dbReference type="EMBL" id="SPOI01000011">
    <property type="protein sequence ID" value="TIB42141.1"/>
    <property type="molecule type" value="Genomic_DNA"/>
</dbReference>
<organism evidence="1 3">
    <name type="scientific">Wallemia ichthyophaga</name>
    <dbReference type="NCBI Taxonomy" id="245174"/>
    <lineage>
        <taxon>Eukaryota</taxon>
        <taxon>Fungi</taxon>
        <taxon>Dikarya</taxon>
        <taxon>Basidiomycota</taxon>
        <taxon>Wallemiomycotina</taxon>
        <taxon>Wallemiomycetes</taxon>
        <taxon>Wallemiales</taxon>
        <taxon>Wallemiaceae</taxon>
        <taxon>Wallemia</taxon>
    </lineage>
</organism>
<dbReference type="OrthoDB" id="3345021at2759"/>
<comment type="caution">
    <text evidence="1">The sequence shown here is derived from an EMBL/GenBank/DDBJ whole genome shotgun (WGS) entry which is preliminary data.</text>
</comment>
<evidence type="ECO:0000313" key="1">
    <source>
        <dbReference type="EMBL" id="TIB14620.1"/>
    </source>
</evidence>
<dbReference type="OMA" id="RIRNCIT"/>
<reference evidence="3 4" key="1">
    <citation type="submission" date="2019-03" db="EMBL/GenBank/DDBJ databases">
        <title>Sequencing 23 genomes of Wallemia ichthyophaga.</title>
        <authorList>
            <person name="Gostincar C."/>
        </authorList>
    </citation>
    <scope>NUCLEOTIDE SEQUENCE [LARGE SCALE GENOMIC DNA]</scope>
    <source>
        <strain evidence="2 4">EXF-6200</strain>
        <strain evidence="1 3">EXF-8621</strain>
    </source>
</reference>
<dbReference type="Proteomes" id="UP000310689">
    <property type="component" value="Unassembled WGS sequence"/>
</dbReference>
<sequence>MQRSQILLSKKTNKSVKILSFGYGVNLGTLGDRGLFTFPHAYFTLKILPPSKTHALIQTKLSSLPFAHNDFGLRFWLYLDAIGRQDGYGLKRMNVAELPLVVITPIAFTSKKAVVRNRLRKRIRNCITSVVQQSMVTARGGADDLILRDWTYVFYPSIVLENGDVHSNDIDRAMINVLKHARNVGLNNTLAVYKENDVDIDNMDDVD</sequence>
<protein>
    <submittedName>
        <fullName evidence="1">Uncharacterized protein</fullName>
    </submittedName>
</protein>
<dbReference type="Proteomes" id="UP000306954">
    <property type="component" value="Unassembled WGS sequence"/>
</dbReference>
<dbReference type="AlphaFoldDB" id="A0A4T0II82"/>
<name>A0A4T0II82_WALIC</name>
<evidence type="ECO:0000313" key="4">
    <source>
        <dbReference type="Proteomes" id="UP000310689"/>
    </source>
</evidence>
<proteinExistence type="predicted"/>
<accession>A0A4T0II82</accession>